<keyword evidence="2" id="KW-1185">Reference proteome</keyword>
<name>A0ABM7LKU7_9ACTN</name>
<dbReference type="EMBL" id="AP023356">
    <property type="protein sequence ID" value="BCJ39855.1"/>
    <property type="molecule type" value="Genomic_DNA"/>
</dbReference>
<dbReference type="InterPro" id="IPR011749">
    <property type="entry name" value="CHP02243"/>
</dbReference>
<dbReference type="RefSeq" id="WP_189330740.1">
    <property type="nucleotide sequence ID" value="NZ_AP023356.1"/>
</dbReference>
<gene>
    <name evidence="1" type="ORF">Aiant_05120</name>
</gene>
<sequence length="622" mass="68221">MPLEPPPLDDRDFDRLVAEAIALIPRYTPEWTDHNDTDPGITLVKLFAWLTDQLIFRVNQVPELHYVKFLQLLGIEPAPARPATAGLRFAMDPDGPPAAIVPLGTQVAVAGTPLLFETDHSLTALRATIKTLSVYDGFTVTTVTEPFHPFGRNHRDGSALHLGFADPGPFPADPIELVVLVTAPATADPVAGFTDLPPPADVLWEFRHVDGEWRPVDLIRDETRGLTRSGRVQFTGPGATIRRDQDQYWFRARLRTGHYDRAPRLDAVLTNTVRATQAQTVRDEVLGGSDGAVGQVLRVARTPVVGDLDLQIDEGTGFASWTERTDLYASGSDDRHFRLNRTTGEVLFGDGTHGRIPLHNPRLPESNVVARRYRAGGGSAGNVGAGRITDVQSLLPDGITGVDNPRPATLGADEETVEQAKQRAPRELQSKGRAVTADDFEQLAMTAPGARIRRARALPLTHPRFPGARVPGTVTVLVVPDADGPRPTPDETTLRAVAAHLDAHRLITTELYVCPPTYRRLHVEADVVVLPNADLAQVKRDVTARLDAFFHPLGWEFGADVYYSDVARTVLDVPGVDRIRDNDLFVVLDGERYGPCQDVELGATDLPYTEAHEITVSYRERQ</sequence>
<proteinExistence type="predicted"/>
<evidence type="ECO:0000313" key="2">
    <source>
        <dbReference type="Proteomes" id="UP000676967"/>
    </source>
</evidence>
<reference evidence="1 2" key="1">
    <citation type="submission" date="2020-08" db="EMBL/GenBank/DDBJ databases">
        <title>Whole genome shotgun sequence of Actinoplanes ianthinogenes NBRC 13996.</title>
        <authorList>
            <person name="Komaki H."/>
            <person name="Tamura T."/>
        </authorList>
    </citation>
    <scope>NUCLEOTIDE SEQUENCE [LARGE SCALE GENOMIC DNA]</scope>
    <source>
        <strain evidence="1 2">NBRC 13996</strain>
    </source>
</reference>
<accession>A0ABM7LKU7</accession>
<dbReference type="Proteomes" id="UP000676967">
    <property type="component" value="Chromosome"/>
</dbReference>
<organism evidence="1 2">
    <name type="scientific">Actinoplanes ianthinogenes</name>
    <dbReference type="NCBI Taxonomy" id="122358"/>
    <lineage>
        <taxon>Bacteria</taxon>
        <taxon>Bacillati</taxon>
        <taxon>Actinomycetota</taxon>
        <taxon>Actinomycetes</taxon>
        <taxon>Micromonosporales</taxon>
        <taxon>Micromonosporaceae</taxon>
        <taxon>Actinoplanes</taxon>
    </lineage>
</organism>
<evidence type="ECO:0000313" key="1">
    <source>
        <dbReference type="EMBL" id="BCJ39855.1"/>
    </source>
</evidence>
<protein>
    <submittedName>
        <fullName evidence="1">Baseplate assembly protein</fullName>
    </submittedName>
</protein>
<dbReference type="NCBIfam" id="TIGR02243">
    <property type="entry name" value="putative baseplate assembly protein"/>
    <property type="match status" value="1"/>
</dbReference>